<dbReference type="PANTHER" id="PTHR47265">
    <property type="entry name" value="IRON-SULFUR ASSEMBLY PROTEIN ISCA, CHLOROPLASTIC"/>
    <property type="match status" value="1"/>
</dbReference>
<protein>
    <submittedName>
        <fullName evidence="2">Iron-binding protein IscA</fullName>
    </submittedName>
</protein>
<dbReference type="SUPFAM" id="SSF89360">
    <property type="entry name" value="HesB-like domain"/>
    <property type="match status" value="1"/>
</dbReference>
<proteinExistence type="predicted"/>
<comment type="caution">
    <text evidence="2">The sequence shown here is derived from an EMBL/GenBank/DDBJ whole genome shotgun (WGS) entry which is preliminary data.</text>
</comment>
<dbReference type="InterPro" id="IPR017870">
    <property type="entry name" value="FeS_cluster_insertion_CS"/>
</dbReference>
<evidence type="ECO:0000313" key="2">
    <source>
        <dbReference type="EMBL" id="NQE36116.1"/>
    </source>
</evidence>
<organism evidence="2 3">
    <name type="scientific">Microcoleus asticus IPMA8</name>
    <dbReference type="NCBI Taxonomy" id="2563858"/>
    <lineage>
        <taxon>Bacteria</taxon>
        <taxon>Bacillati</taxon>
        <taxon>Cyanobacteriota</taxon>
        <taxon>Cyanophyceae</taxon>
        <taxon>Oscillatoriophycideae</taxon>
        <taxon>Oscillatoriales</taxon>
        <taxon>Microcoleaceae</taxon>
        <taxon>Microcoleus</taxon>
        <taxon>Microcoleus asticus</taxon>
    </lineage>
</organism>
<dbReference type="NCBIfam" id="TIGR00049">
    <property type="entry name" value="iron-sulfur cluster assembly accessory protein"/>
    <property type="match status" value="1"/>
</dbReference>
<dbReference type="EMBL" id="SRRZ01000074">
    <property type="protein sequence ID" value="NQE36116.1"/>
    <property type="molecule type" value="Genomic_DNA"/>
</dbReference>
<dbReference type="InterPro" id="IPR031108">
    <property type="entry name" value="IscA_plant_cyanobact"/>
</dbReference>
<feature type="domain" description="Core" evidence="1">
    <location>
        <begin position="2"/>
        <end position="103"/>
    </location>
</feature>
<dbReference type="PANTHER" id="PTHR47265:SF1">
    <property type="entry name" value="IRON-SULFUR ASSEMBLY PROTEIN ISCA, CHLOROPLASTIC"/>
    <property type="match status" value="1"/>
</dbReference>
<reference evidence="2 3" key="1">
    <citation type="journal article" date="2020" name="Sci. Rep.">
        <title>A novel cyanobacterial geosmin producer, revising GeoA distribution and dispersion patterns in Bacteria.</title>
        <authorList>
            <person name="Churro C."/>
            <person name="Semedo-Aguiar A.P."/>
            <person name="Silva A.D."/>
            <person name="Pereira-Leal J.B."/>
            <person name="Leite R.B."/>
        </authorList>
    </citation>
    <scope>NUCLEOTIDE SEQUENCE [LARGE SCALE GENOMIC DNA]</scope>
    <source>
        <strain evidence="2 3">IPMA8</strain>
    </source>
</reference>
<sequence>MIHLSKTAATEVTRLKSKHPNPNALFRVGVESSGCSGLSYTMAFDDAPAPEDAVCESEGISVAIDPQHLKYLNDLTLDYSEDLMGGGFRFHNPNAAQSCSCGNSFSAKE</sequence>
<dbReference type="InterPro" id="IPR000361">
    <property type="entry name" value="ATAP_core_dom"/>
</dbReference>
<dbReference type="Gene3D" id="2.60.300.12">
    <property type="entry name" value="HesB-like domain"/>
    <property type="match status" value="1"/>
</dbReference>
<accession>A0ABX2D0E3</accession>
<name>A0ABX2D0E3_9CYAN</name>
<gene>
    <name evidence="2" type="primary">iscA_2</name>
    <name evidence="2" type="ORF">E5S67_03879</name>
</gene>
<dbReference type="InterPro" id="IPR016092">
    <property type="entry name" value="ATAP"/>
</dbReference>
<dbReference type="PROSITE" id="PS01152">
    <property type="entry name" value="HESB"/>
    <property type="match status" value="1"/>
</dbReference>
<dbReference type="InterPro" id="IPR035903">
    <property type="entry name" value="HesB-like_dom_sf"/>
</dbReference>
<dbReference type="Pfam" id="PF01521">
    <property type="entry name" value="Fe-S_biosyn"/>
    <property type="match status" value="1"/>
</dbReference>
<dbReference type="Proteomes" id="UP000702425">
    <property type="component" value="Unassembled WGS sequence"/>
</dbReference>
<dbReference type="RefSeq" id="WP_172190011.1">
    <property type="nucleotide sequence ID" value="NZ_CAWPPK010000290.1"/>
</dbReference>
<evidence type="ECO:0000259" key="1">
    <source>
        <dbReference type="Pfam" id="PF01521"/>
    </source>
</evidence>
<keyword evidence="3" id="KW-1185">Reference proteome</keyword>
<evidence type="ECO:0000313" key="3">
    <source>
        <dbReference type="Proteomes" id="UP000702425"/>
    </source>
</evidence>